<evidence type="ECO:0000313" key="1">
    <source>
        <dbReference type="EMBL" id="GAA1494459.1"/>
    </source>
</evidence>
<reference evidence="1 2" key="1">
    <citation type="journal article" date="2019" name="Int. J. Syst. Evol. Microbiol.">
        <title>The Global Catalogue of Microorganisms (GCM) 10K type strain sequencing project: providing services to taxonomists for standard genome sequencing and annotation.</title>
        <authorList>
            <consortium name="The Broad Institute Genomics Platform"/>
            <consortium name="The Broad Institute Genome Sequencing Center for Infectious Disease"/>
            <person name="Wu L."/>
            <person name="Ma J."/>
        </authorList>
    </citation>
    <scope>NUCLEOTIDE SEQUENCE [LARGE SCALE GENOMIC DNA]</scope>
    <source>
        <strain evidence="1 2">JCM 12140</strain>
    </source>
</reference>
<proteinExistence type="predicted"/>
<accession>A0ABN1ZFD9</accession>
<dbReference type="EMBL" id="BAAAJX010000016">
    <property type="protein sequence ID" value="GAA1494459.1"/>
    <property type="molecule type" value="Genomic_DNA"/>
</dbReference>
<gene>
    <name evidence="1" type="ORF">GCM10009627_28050</name>
</gene>
<protein>
    <recommendedName>
        <fullName evidence="3">Phosphotransferase</fullName>
    </recommendedName>
</protein>
<evidence type="ECO:0000313" key="2">
    <source>
        <dbReference type="Proteomes" id="UP001501742"/>
    </source>
</evidence>
<dbReference type="SUPFAM" id="SSF52540">
    <property type="entry name" value="P-loop containing nucleoside triphosphate hydrolases"/>
    <property type="match status" value="1"/>
</dbReference>
<organism evidence="1 2">
    <name type="scientific">Curtobacterium herbarum</name>
    <dbReference type="NCBI Taxonomy" id="150122"/>
    <lineage>
        <taxon>Bacteria</taxon>
        <taxon>Bacillati</taxon>
        <taxon>Actinomycetota</taxon>
        <taxon>Actinomycetes</taxon>
        <taxon>Micrococcales</taxon>
        <taxon>Microbacteriaceae</taxon>
        <taxon>Curtobacterium</taxon>
    </lineage>
</organism>
<name>A0ABN1ZFD9_9MICO</name>
<keyword evidence="2" id="KW-1185">Reference proteome</keyword>
<comment type="caution">
    <text evidence="1">The sequence shown here is derived from an EMBL/GenBank/DDBJ whole genome shotgun (WGS) entry which is preliminary data.</text>
</comment>
<evidence type="ECO:0008006" key="3">
    <source>
        <dbReference type="Google" id="ProtNLM"/>
    </source>
</evidence>
<dbReference type="InterPro" id="IPR027417">
    <property type="entry name" value="P-loop_NTPase"/>
</dbReference>
<dbReference type="RefSeq" id="WP_204607075.1">
    <property type="nucleotide sequence ID" value="NZ_BAAAJX010000016.1"/>
</dbReference>
<dbReference type="Proteomes" id="UP001501742">
    <property type="component" value="Unassembled WGS sequence"/>
</dbReference>
<dbReference type="Gene3D" id="3.40.50.300">
    <property type="entry name" value="P-loop containing nucleotide triphosphate hydrolases"/>
    <property type="match status" value="1"/>
</dbReference>
<dbReference type="Pfam" id="PF13671">
    <property type="entry name" value="AAA_33"/>
    <property type="match status" value="1"/>
</dbReference>
<sequence>MLDGAVDLSTSAAVAWVVTGMPGAGKSTVSRALAAALPRAVRIGADDLNAMIVSGAVWPLGHPADEAERQVELCYRNIGALAHNFTASGFTTIIDCVLPGRDNLDRLLRQLPQQRARLVVLAPGEAACRDRNAARSADEQFDFDGYSELDATMRAGFGDQGQWIDSADLTGEQTVRTILEQVAIDSSVRWPIGYRTPFGRAFDSPITRGDRR</sequence>